<dbReference type="AlphaFoldDB" id="A0A5A7QET8"/>
<comment type="caution">
    <text evidence="1">The sequence shown here is derived from an EMBL/GenBank/DDBJ whole genome shotgun (WGS) entry which is preliminary data.</text>
</comment>
<evidence type="ECO:0000313" key="1">
    <source>
        <dbReference type="EMBL" id="GER43795.1"/>
    </source>
</evidence>
<accession>A0A5A7QET8</accession>
<protein>
    <submittedName>
        <fullName evidence="1">Telomerase activating protein Est1</fullName>
    </submittedName>
</protein>
<dbReference type="EMBL" id="BKCP01006737">
    <property type="protein sequence ID" value="GER43795.1"/>
    <property type="molecule type" value="Genomic_DNA"/>
</dbReference>
<reference evidence="2" key="1">
    <citation type="journal article" date="2019" name="Curr. Biol.">
        <title>Genome Sequence of Striga asiatica Provides Insight into the Evolution of Plant Parasitism.</title>
        <authorList>
            <person name="Yoshida S."/>
            <person name="Kim S."/>
            <person name="Wafula E.K."/>
            <person name="Tanskanen J."/>
            <person name="Kim Y.M."/>
            <person name="Honaas L."/>
            <person name="Yang Z."/>
            <person name="Spallek T."/>
            <person name="Conn C.E."/>
            <person name="Ichihashi Y."/>
            <person name="Cheong K."/>
            <person name="Cui S."/>
            <person name="Der J.P."/>
            <person name="Gundlach H."/>
            <person name="Jiao Y."/>
            <person name="Hori C."/>
            <person name="Ishida J.K."/>
            <person name="Kasahara H."/>
            <person name="Kiba T."/>
            <person name="Kim M.S."/>
            <person name="Koo N."/>
            <person name="Laohavisit A."/>
            <person name="Lee Y.H."/>
            <person name="Lumba S."/>
            <person name="McCourt P."/>
            <person name="Mortimer J.C."/>
            <person name="Mutuku J.M."/>
            <person name="Nomura T."/>
            <person name="Sasaki-Sekimoto Y."/>
            <person name="Seto Y."/>
            <person name="Wang Y."/>
            <person name="Wakatake T."/>
            <person name="Sakakibara H."/>
            <person name="Demura T."/>
            <person name="Yamaguchi S."/>
            <person name="Yoneyama K."/>
            <person name="Manabe R.I."/>
            <person name="Nelson D.C."/>
            <person name="Schulman A.H."/>
            <person name="Timko M.P."/>
            <person name="dePamphilis C.W."/>
            <person name="Choi D."/>
            <person name="Shirasu K."/>
        </authorList>
    </citation>
    <scope>NUCLEOTIDE SEQUENCE [LARGE SCALE GENOMIC DNA]</scope>
    <source>
        <strain evidence="2">cv. UVA1</strain>
    </source>
</reference>
<sequence>MEPASILLGFTRDTLYPIAPTHRISTHGLHPTYPLLSLSLPTCGGTISLTSKPISFSSNSSDLFKFFGYARSRAPIVEASPKHDPCCNSSKIATWLNFQSTCQQASFETRKEERPNLVGLKRR</sequence>
<evidence type="ECO:0000313" key="2">
    <source>
        <dbReference type="Proteomes" id="UP000325081"/>
    </source>
</evidence>
<keyword evidence="2" id="KW-1185">Reference proteome</keyword>
<organism evidence="1 2">
    <name type="scientific">Striga asiatica</name>
    <name type="common">Asiatic witchweed</name>
    <name type="synonym">Buchnera asiatica</name>
    <dbReference type="NCBI Taxonomy" id="4170"/>
    <lineage>
        <taxon>Eukaryota</taxon>
        <taxon>Viridiplantae</taxon>
        <taxon>Streptophyta</taxon>
        <taxon>Embryophyta</taxon>
        <taxon>Tracheophyta</taxon>
        <taxon>Spermatophyta</taxon>
        <taxon>Magnoliopsida</taxon>
        <taxon>eudicotyledons</taxon>
        <taxon>Gunneridae</taxon>
        <taxon>Pentapetalae</taxon>
        <taxon>asterids</taxon>
        <taxon>lamiids</taxon>
        <taxon>Lamiales</taxon>
        <taxon>Orobanchaceae</taxon>
        <taxon>Buchnereae</taxon>
        <taxon>Striga</taxon>
    </lineage>
</organism>
<gene>
    <name evidence="1" type="ORF">STAS_20665</name>
</gene>
<proteinExistence type="predicted"/>
<name>A0A5A7QET8_STRAF</name>
<dbReference type="Proteomes" id="UP000325081">
    <property type="component" value="Unassembled WGS sequence"/>
</dbReference>